<dbReference type="FunFam" id="3.40.50.300:FF:001498">
    <property type="entry name" value="ATP-dependent DNA helicase"/>
    <property type="match status" value="1"/>
</dbReference>
<reference evidence="3 4" key="1">
    <citation type="submission" date="2019-01" db="EMBL/GenBank/DDBJ databases">
        <title>Genome sequencing of strain FW10M-9.</title>
        <authorList>
            <person name="Heo J."/>
            <person name="Kim S.-J."/>
            <person name="Kim J.-S."/>
            <person name="Hong S.-B."/>
            <person name="Kwon S.-W."/>
        </authorList>
    </citation>
    <scope>NUCLEOTIDE SEQUENCE [LARGE SCALE GENOMIC DNA]</scope>
    <source>
        <strain evidence="3 4">FW10M-9</strain>
    </source>
</reference>
<dbReference type="EMBL" id="CP035493">
    <property type="protein sequence ID" value="QAY71914.1"/>
    <property type="molecule type" value="Genomic_DNA"/>
</dbReference>
<dbReference type="PANTHER" id="PTHR47642">
    <property type="entry name" value="ATP-DEPENDENT DNA HELICASE"/>
    <property type="match status" value="1"/>
</dbReference>
<dbReference type="InterPro" id="IPR010285">
    <property type="entry name" value="DNA_helicase_pif1-like_DEAD"/>
</dbReference>
<dbReference type="InterPro" id="IPR003593">
    <property type="entry name" value="AAA+_ATPase"/>
</dbReference>
<feature type="compositionally biased region" description="Pro residues" evidence="1">
    <location>
        <begin position="1052"/>
        <end position="1068"/>
    </location>
</feature>
<organism evidence="3 4">
    <name type="scientific">Xylanimonas protaetiae</name>
    <dbReference type="NCBI Taxonomy" id="2509457"/>
    <lineage>
        <taxon>Bacteria</taxon>
        <taxon>Bacillati</taxon>
        <taxon>Actinomycetota</taxon>
        <taxon>Actinomycetes</taxon>
        <taxon>Micrococcales</taxon>
        <taxon>Promicromonosporaceae</taxon>
        <taxon>Xylanimonas</taxon>
    </lineage>
</organism>
<dbReference type="InterPro" id="IPR027417">
    <property type="entry name" value="P-loop_NTPase"/>
</dbReference>
<dbReference type="OrthoDB" id="9763659at2"/>
<dbReference type="Gene3D" id="3.40.50.300">
    <property type="entry name" value="P-loop containing nucleotide triphosphate hydrolases"/>
    <property type="match status" value="1"/>
</dbReference>
<dbReference type="SUPFAM" id="SSF52540">
    <property type="entry name" value="P-loop containing nucleoside triphosphate hydrolases"/>
    <property type="match status" value="2"/>
</dbReference>
<feature type="region of interest" description="Disordered" evidence="1">
    <location>
        <begin position="1052"/>
        <end position="1083"/>
    </location>
</feature>
<dbReference type="InterPro" id="IPR036420">
    <property type="entry name" value="BRCT_dom_sf"/>
</dbReference>
<dbReference type="Pfam" id="PF05970">
    <property type="entry name" value="PIF1"/>
    <property type="match status" value="1"/>
</dbReference>
<evidence type="ECO:0000313" key="3">
    <source>
        <dbReference type="EMBL" id="QAY71914.1"/>
    </source>
</evidence>
<gene>
    <name evidence="3" type="ORF">ET471_15120</name>
</gene>
<protein>
    <recommendedName>
        <fullName evidence="2">AAA+ ATPase domain-containing protein</fullName>
    </recommendedName>
</protein>
<evidence type="ECO:0000256" key="1">
    <source>
        <dbReference type="SAM" id="MobiDB-lite"/>
    </source>
</evidence>
<dbReference type="GO" id="GO:0006281">
    <property type="term" value="P:DNA repair"/>
    <property type="evidence" value="ECO:0007669"/>
    <property type="project" value="InterPro"/>
</dbReference>
<dbReference type="Gene3D" id="3.40.50.10190">
    <property type="entry name" value="BRCT domain"/>
    <property type="match status" value="1"/>
</dbReference>
<dbReference type="AlphaFoldDB" id="A0A4P6F848"/>
<feature type="domain" description="AAA+ ATPase" evidence="2">
    <location>
        <begin position="296"/>
        <end position="465"/>
    </location>
</feature>
<dbReference type="InterPro" id="IPR051055">
    <property type="entry name" value="PIF1_helicase"/>
</dbReference>
<dbReference type="KEGG" id="xya:ET471_15120"/>
<feature type="region of interest" description="Disordered" evidence="1">
    <location>
        <begin position="1"/>
        <end position="44"/>
    </location>
</feature>
<feature type="compositionally biased region" description="Basic and acidic residues" evidence="1">
    <location>
        <begin position="9"/>
        <end position="18"/>
    </location>
</feature>
<accession>A0A4P6F848</accession>
<evidence type="ECO:0000313" key="4">
    <source>
        <dbReference type="Proteomes" id="UP000292118"/>
    </source>
</evidence>
<keyword evidence="4" id="KW-1185">Reference proteome</keyword>
<dbReference type="CDD" id="cd18809">
    <property type="entry name" value="SF1_C_RecD"/>
    <property type="match status" value="1"/>
</dbReference>
<dbReference type="Proteomes" id="UP000292118">
    <property type="component" value="Chromosome"/>
</dbReference>
<proteinExistence type="predicted"/>
<name>A0A4P6F848_9MICO</name>
<dbReference type="Gene3D" id="2.30.30.940">
    <property type="match status" value="1"/>
</dbReference>
<evidence type="ECO:0000259" key="2">
    <source>
        <dbReference type="SMART" id="SM00382"/>
    </source>
</evidence>
<dbReference type="GO" id="GO:0000723">
    <property type="term" value="P:telomere maintenance"/>
    <property type="evidence" value="ECO:0007669"/>
    <property type="project" value="InterPro"/>
</dbReference>
<dbReference type="GO" id="GO:0003678">
    <property type="term" value="F:DNA helicase activity"/>
    <property type="evidence" value="ECO:0007669"/>
    <property type="project" value="InterPro"/>
</dbReference>
<dbReference type="SMART" id="SM00382">
    <property type="entry name" value="AAA"/>
    <property type="match status" value="1"/>
</dbReference>
<sequence length="1199" mass="127877">MQGVRRRGPSTDHVDRAGNGRPVRGPDLGAPRGPGHGCRHRPDRRWRGRAFGVGQTAQQGRRALTESSIFDLYCVRVSVDEGSVAVSATNVLGRGALGAREVVIPLDRIGQVRFKAATRLVNGVITIERDGPAVQLHFRRKQTGAAEALLRTVEAARTRVGSAPSVSEPVVVQVEYLAATSSYPVPAADLPAWVVDLAPQDDRRGYAFAWRPATRPRVGDVGIDDAGRAVVVVGFGRHGYDGPVRDVVELLPGNVIDVVAQASPPPTADDAVVSVSPAKRIELTEEFEAALGILASGGSMFLTGKAGTGKSTLIRHFMESTRRRVVVAAPTGIAALNVDGLTLHRLFSFGASTTLDDVETGDYRPRRFAREIRGMDTLIIDEASMVRADLLDQIEVALRRYGPHPGKPFGGVQVVLVGDLFQLPPVVPEREKAWLASRYETEYFFSARAFSRDRFPTVALTKVFRQLGDDRLTGLLNAVREGLLADEMRADLNTRADGAFEPPADEFWLTVAPTNSIVTSRNRAALERLPGEAFHRAATTWGDTSNFDSPVEDVVVFKVGAQIMLLNNDTADRWVNGTIGRVEKVDGDAVVVRLNGGDVVEVTAHTWEVTEPRFVDGAMSREVVGGYTQLPFKLAWAVTIHKCQGLTLDRLVVDLSGGTFAFGQAYVALSRCTSMQGLVLHRPVEARHLQTDRRVVRFLAAASGAQARGHVAVAALLVGADDVRSKPRPVEIALAFDDGTEFSTLVNPERDLTGAREAFDLGVDDITLAPNLAQAWSVLARLLDGAVAVGVDVDRTLGYVDWELKRLGVVRPFPPGVVVDPSHAKGDEAAELAAPSALRRARAALAIFRRDGGEGGAAFEPANAEDQASYVLTRDTVTVPDAGPALASLISASRTVSDAILHGVPAPPESAAGNEMIRQVVTARLTSVAQKSAGLSPTLVERLSLLMPMLGTDLGAELAWAGGADAASAVYRGARVCFTGDAIGPDGSPLSRAEMNEHAERIGLAPVNNVTKTRCDLLVVAELGTQSGKARKAAEYGKPVISVADFLAAVPGDPPVVPPPTRTRPPQPTAFDGATDPVPPTEPIVRAATMPARARRPRAVEAAEALALQRDGRTLDDIAAVLGKSPSTVSDLLSDARFYESPEGQPERLALARRAAELRATTSMGKAEIVALLDLGRKAADRVFRDAELVASRAEAGSD</sequence>